<dbReference type="PANTHER" id="PTHR37482:SF1">
    <property type="entry name" value="OUTER MEMBRANE PROTEIN ASSEMBLY FACTOR BAME"/>
    <property type="match status" value="1"/>
</dbReference>
<dbReference type="AlphaFoldDB" id="A0A370L5R9"/>
<dbReference type="GO" id="GO:0051205">
    <property type="term" value="P:protein insertion into membrane"/>
    <property type="evidence" value="ECO:0007669"/>
    <property type="project" value="TreeGrafter"/>
</dbReference>
<dbReference type="PROSITE" id="PS51257">
    <property type="entry name" value="PROKAR_LIPOPROTEIN"/>
    <property type="match status" value="1"/>
</dbReference>
<dbReference type="GO" id="GO:1990063">
    <property type="term" value="C:Bam protein complex"/>
    <property type="evidence" value="ECO:0007669"/>
    <property type="project" value="TreeGrafter"/>
</dbReference>
<dbReference type="PANTHER" id="PTHR37482">
    <property type="entry name" value="OUTER MEMBRANE PROTEIN ASSEMBLY FACTOR BAME"/>
    <property type="match status" value="1"/>
</dbReference>
<dbReference type="Proteomes" id="UP000255207">
    <property type="component" value="Unassembled WGS sequence"/>
</dbReference>
<dbReference type="OrthoDB" id="9808313at2"/>
<organism evidence="6 7">
    <name type="scientific">Bosea caraganae</name>
    <dbReference type="NCBI Taxonomy" id="2763117"/>
    <lineage>
        <taxon>Bacteria</taxon>
        <taxon>Pseudomonadati</taxon>
        <taxon>Pseudomonadota</taxon>
        <taxon>Alphaproteobacteria</taxon>
        <taxon>Hyphomicrobiales</taxon>
        <taxon>Boseaceae</taxon>
        <taxon>Bosea</taxon>
    </lineage>
</organism>
<evidence type="ECO:0000259" key="5">
    <source>
        <dbReference type="Pfam" id="PF04355"/>
    </source>
</evidence>
<evidence type="ECO:0000313" key="6">
    <source>
        <dbReference type="EMBL" id="RDJ24615.1"/>
    </source>
</evidence>
<evidence type="ECO:0000256" key="3">
    <source>
        <dbReference type="ARBA" id="ARBA00023237"/>
    </source>
</evidence>
<dbReference type="RefSeq" id="WP_114829711.1">
    <property type="nucleotide sequence ID" value="NZ_QQTO01000033.1"/>
</dbReference>
<accession>A0A370L5R9</accession>
<keyword evidence="7" id="KW-1185">Reference proteome</keyword>
<evidence type="ECO:0000256" key="4">
    <source>
        <dbReference type="SAM" id="SignalP"/>
    </source>
</evidence>
<reference evidence="7" key="1">
    <citation type="submission" date="2018-07" db="EMBL/GenBank/DDBJ databases">
        <authorList>
            <person name="Safronova V.I."/>
            <person name="Chirak E.R."/>
            <person name="Sazanova A.L."/>
        </authorList>
    </citation>
    <scope>NUCLEOTIDE SEQUENCE [LARGE SCALE GENOMIC DNA]</scope>
    <source>
        <strain evidence="7">RCAM04685</strain>
    </source>
</reference>
<comment type="caution">
    <text evidence="6">The sequence shown here is derived from an EMBL/GenBank/DDBJ whole genome shotgun (WGS) entry which is preliminary data.</text>
</comment>
<evidence type="ECO:0000313" key="7">
    <source>
        <dbReference type="Proteomes" id="UP000255207"/>
    </source>
</evidence>
<dbReference type="InterPro" id="IPR026592">
    <property type="entry name" value="BamE"/>
</dbReference>
<keyword evidence="3" id="KW-0998">Cell outer membrane</keyword>
<feature type="chain" id="PRO_5030068408" evidence="4">
    <location>
        <begin position="23"/>
        <end position="167"/>
    </location>
</feature>
<sequence length="167" mass="18260">MTDTTRRVTLLGLLATSSLALAGCGADRGGFVLPTSSGMNEEFTRGFVMDDGLIAQIKPGMDVQQVLQILGTPSTTSTVGNRTFYYISQRVRRRFQFQDPAVIDQNVLVIYFNKGFKVERIANYGLQDGVVFDFISRTTAAGGEEQSFVRNLFRGVTKFNPLGGLGS</sequence>
<dbReference type="GO" id="GO:0030674">
    <property type="term" value="F:protein-macromolecule adaptor activity"/>
    <property type="evidence" value="ECO:0007669"/>
    <property type="project" value="TreeGrafter"/>
</dbReference>
<dbReference type="GO" id="GO:0043165">
    <property type="term" value="P:Gram-negative-bacterium-type cell outer membrane assembly"/>
    <property type="evidence" value="ECO:0007669"/>
    <property type="project" value="TreeGrafter"/>
</dbReference>
<dbReference type="Pfam" id="PF04355">
    <property type="entry name" value="BamE"/>
    <property type="match status" value="1"/>
</dbReference>
<dbReference type="EMBL" id="QQTP01000006">
    <property type="protein sequence ID" value="RDJ24615.1"/>
    <property type="molecule type" value="Genomic_DNA"/>
</dbReference>
<proteinExistence type="predicted"/>
<name>A0A370L5R9_9HYPH</name>
<dbReference type="InterPro" id="IPR007450">
    <property type="entry name" value="BamE_dom"/>
</dbReference>
<keyword evidence="1 4" id="KW-0732">Signal</keyword>
<evidence type="ECO:0000256" key="2">
    <source>
        <dbReference type="ARBA" id="ARBA00023136"/>
    </source>
</evidence>
<feature type="signal peptide" evidence="4">
    <location>
        <begin position="1"/>
        <end position="22"/>
    </location>
</feature>
<protein>
    <submittedName>
        <fullName evidence="6">Outer membrane protein assembly factor BamE</fullName>
    </submittedName>
</protein>
<feature type="domain" description="Outer membrane protein assembly factor BamE" evidence="5">
    <location>
        <begin position="46"/>
        <end position="120"/>
    </location>
</feature>
<dbReference type="Gene3D" id="3.30.1450.10">
    <property type="match status" value="1"/>
</dbReference>
<keyword evidence="2" id="KW-0472">Membrane</keyword>
<evidence type="ECO:0000256" key="1">
    <source>
        <dbReference type="ARBA" id="ARBA00022729"/>
    </source>
</evidence>
<gene>
    <name evidence="6" type="ORF">DWE98_13105</name>
</gene>
<dbReference type="InterPro" id="IPR037873">
    <property type="entry name" value="BamE-like"/>
</dbReference>